<name>A0AAW0S329_9HYPO</name>
<feature type="transmembrane region" description="Helical" evidence="2">
    <location>
        <begin position="23"/>
        <end position="44"/>
    </location>
</feature>
<feature type="compositionally biased region" description="Polar residues" evidence="1">
    <location>
        <begin position="337"/>
        <end position="362"/>
    </location>
</feature>
<feature type="compositionally biased region" description="Low complexity" evidence="1">
    <location>
        <begin position="323"/>
        <end position="332"/>
    </location>
</feature>
<dbReference type="Proteomes" id="UP001397290">
    <property type="component" value="Unassembled WGS sequence"/>
</dbReference>
<dbReference type="InterPro" id="IPR049326">
    <property type="entry name" value="Rhodopsin_dom_fungi"/>
</dbReference>
<feature type="domain" description="Rhodopsin" evidence="3">
    <location>
        <begin position="42"/>
        <end position="284"/>
    </location>
</feature>
<accession>A0AAW0S329</accession>
<evidence type="ECO:0000313" key="4">
    <source>
        <dbReference type="EMBL" id="KAK8149048.1"/>
    </source>
</evidence>
<keyword evidence="2" id="KW-1133">Transmembrane helix</keyword>
<sequence>MARRQAVQQLPAFAVIEHDDRRGALWIAAILSLIFVSTTLGARLYVRKHMLGRDDFASMAAVALAVAQYASLFAGMPSGLGTSKLAVTQGNERKNGSLLLTSQAVFICGLYMAKFAVLLATERLLAATMKTVQRICVLIRAALAAAALASILLITVDCSANELLSTHSQRRCTGLGRRWVIVSILDGVTELAILCVFYGLVWSLQMRTPRKWMLTILLGLRLLLANHIVLSCPVFTGIYTAAIKSYSRSADPEVQVMSPLVWQQVALGYSLIAALLIALIPFLRSFHTGMVMNVANMSTGEWGGSSARSRDIGYRLKNLSKNASTNTNTNTAGGDVSASSSKLHSVPLSNTEVVTRPTSQSGDVPAAALTWRSKSRSDDGSSGGGSTDGTQAQAATTLTKTPTPPPQDPLVIQKTVDWSVQYEEGEAGGLQHPGLPKYLHCQTEYR</sequence>
<gene>
    <name evidence="4" type="ORF">G3M48_008412</name>
</gene>
<evidence type="ECO:0000256" key="2">
    <source>
        <dbReference type="SAM" id="Phobius"/>
    </source>
</evidence>
<reference evidence="4 5" key="1">
    <citation type="submission" date="2020-02" db="EMBL/GenBank/DDBJ databases">
        <title>Comparative genomics of the hypocrealean fungal genus Beauvera.</title>
        <authorList>
            <person name="Showalter D.N."/>
            <person name="Bushley K.E."/>
            <person name="Rehner S.A."/>
        </authorList>
    </citation>
    <scope>NUCLEOTIDE SEQUENCE [LARGE SCALE GENOMIC DNA]</scope>
    <source>
        <strain evidence="4 5">ARSEF4384</strain>
    </source>
</reference>
<evidence type="ECO:0000313" key="5">
    <source>
        <dbReference type="Proteomes" id="UP001397290"/>
    </source>
</evidence>
<feature type="transmembrane region" description="Helical" evidence="2">
    <location>
        <begin position="96"/>
        <end position="117"/>
    </location>
</feature>
<dbReference type="PANTHER" id="PTHR39614:SF2">
    <property type="entry name" value="INTEGRAL MEMBRANE PROTEIN"/>
    <property type="match status" value="1"/>
</dbReference>
<feature type="transmembrane region" description="Helical" evidence="2">
    <location>
        <begin position="212"/>
        <end position="241"/>
    </location>
</feature>
<keyword evidence="2" id="KW-0812">Transmembrane</keyword>
<keyword evidence="2" id="KW-0472">Membrane</keyword>
<feature type="transmembrane region" description="Helical" evidence="2">
    <location>
        <begin position="261"/>
        <end position="283"/>
    </location>
</feature>
<feature type="transmembrane region" description="Helical" evidence="2">
    <location>
        <begin position="176"/>
        <end position="200"/>
    </location>
</feature>
<dbReference type="EMBL" id="JAAHCF010000063">
    <property type="protein sequence ID" value="KAK8149048.1"/>
    <property type="molecule type" value="Genomic_DNA"/>
</dbReference>
<dbReference type="Pfam" id="PF20684">
    <property type="entry name" value="Fung_rhodopsin"/>
    <property type="match status" value="1"/>
</dbReference>
<comment type="caution">
    <text evidence="4">The sequence shown here is derived from an EMBL/GenBank/DDBJ whole genome shotgun (WGS) entry which is preliminary data.</text>
</comment>
<protein>
    <recommendedName>
        <fullName evidence="3">Rhodopsin domain-containing protein</fullName>
    </recommendedName>
</protein>
<evidence type="ECO:0000256" key="1">
    <source>
        <dbReference type="SAM" id="MobiDB-lite"/>
    </source>
</evidence>
<organism evidence="4 5">
    <name type="scientific">Beauveria asiatica</name>
    <dbReference type="NCBI Taxonomy" id="1069075"/>
    <lineage>
        <taxon>Eukaryota</taxon>
        <taxon>Fungi</taxon>
        <taxon>Dikarya</taxon>
        <taxon>Ascomycota</taxon>
        <taxon>Pezizomycotina</taxon>
        <taxon>Sordariomycetes</taxon>
        <taxon>Hypocreomycetidae</taxon>
        <taxon>Hypocreales</taxon>
        <taxon>Cordycipitaceae</taxon>
        <taxon>Beauveria</taxon>
    </lineage>
</organism>
<evidence type="ECO:0000259" key="3">
    <source>
        <dbReference type="Pfam" id="PF20684"/>
    </source>
</evidence>
<dbReference type="PANTHER" id="PTHR39614">
    <property type="entry name" value="INTEGRAL MEMBRANE PROTEIN"/>
    <property type="match status" value="1"/>
</dbReference>
<feature type="transmembrane region" description="Helical" evidence="2">
    <location>
        <begin position="137"/>
        <end position="156"/>
    </location>
</feature>
<feature type="compositionally biased region" description="Low complexity" evidence="1">
    <location>
        <begin position="388"/>
        <end position="401"/>
    </location>
</feature>
<dbReference type="AlphaFoldDB" id="A0AAW0S329"/>
<feature type="region of interest" description="Disordered" evidence="1">
    <location>
        <begin position="323"/>
        <end position="410"/>
    </location>
</feature>
<feature type="transmembrane region" description="Helical" evidence="2">
    <location>
        <begin position="56"/>
        <end position="76"/>
    </location>
</feature>
<proteinExistence type="predicted"/>
<keyword evidence="5" id="KW-1185">Reference proteome</keyword>